<accession>A0ABV8DVC3</accession>
<organism evidence="1 2">
    <name type="scientific">Nocardia jiangsuensis</name>
    <dbReference type="NCBI Taxonomy" id="1691563"/>
    <lineage>
        <taxon>Bacteria</taxon>
        <taxon>Bacillati</taxon>
        <taxon>Actinomycetota</taxon>
        <taxon>Actinomycetes</taxon>
        <taxon>Mycobacteriales</taxon>
        <taxon>Nocardiaceae</taxon>
        <taxon>Nocardia</taxon>
    </lineage>
</organism>
<name>A0ABV8DVC3_9NOCA</name>
<dbReference type="InterPro" id="IPR019587">
    <property type="entry name" value="Polyketide_cyclase/dehydratase"/>
</dbReference>
<reference evidence="2" key="1">
    <citation type="journal article" date="2019" name="Int. J. Syst. Evol. Microbiol.">
        <title>The Global Catalogue of Microorganisms (GCM) 10K type strain sequencing project: providing services to taxonomists for standard genome sequencing and annotation.</title>
        <authorList>
            <consortium name="The Broad Institute Genomics Platform"/>
            <consortium name="The Broad Institute Genome Sequencing Center for Infectious Disease"/>
            <person name="Wu L."/>
            <person name="Ma J."/>
        </authorList>
    </citation>
    <scope>NUCLEOTIDE SEQUENCE [LARGE SCALE GENOMIC DNA]</scope>
    <source>
        <strain evidence="2">CGMCC 4.7330</strain>
    </source>
</reference>
<keyword evidence="2" id="KW-1185">Reference proteome</keyword>
<dbReference type="CDD" id="cd07812">
    <property type="entry name" value="SRPBCC"/>
    <property type="match status" value="1"/>
</dbReference>
<proteinExistence type="predicted"/>
<dbReference type="SUPFAM" id="SSF55961">
    <property type="entry name" value="Bet v1-like"/>
    <property type="match status" value="1"/>
</dbReference>
<dbReference type="Pfam" id="PF10604">
    <property type="entry name" value="Polyketide_cyc2"/>
    <property type="match status" value="1"/>
</dbReference>
<dbReference type="InterPro" id="IPR023393">
    <property type="entry name" value="START-like_dom_sf"/>
</dbReference>
<dbReference type="RefSeq" id="WP_378613059.1">
    <property type="nucleotide sequence ID" value="NZ_JBHSAX010000014.1"/>
</dbReference>
<dbReference type="Proteomes" id="UP001595696">
    <property type="component" value="Unassembled WGS sequence"/>
</dbReference>
<dbReference type="EMBL" id="JBHSAX010000014">
    <property type="protein sequence ID" value="MFC3963322.1"/>
    <property type="molecule type" value="Genomic_DNA"/>
</dbReference>
<gene>
    <name evidence="1" type="ORF">ACFO0B_15125</name>
</gene>
<protein>
    <submittedName>
        <fullName evidence="1">SRPBCC family protein</fullName>
    </submittedName>
</protein>
<evidence type="ECO:0000313" key="2">
    <source>
        <dbReference type="Proteomes" id="UP001595696"/>
    </source>
</evidence>
<sequence length="151" mass="16794">MPKNLEATVDIIAPPERVWAVVADPKRIPEFSPQCVRMQPLGAVKRGTWTVNLNRDGWKYWPTTARIVTFEPNREFAFKVTENRSTWRFTLEPTANGTRLTQTRDTSDGTTAFSRTAINAVLGGAESFDVKLVDGMRQTLAGIKAAVETPA</sequence>
<comment type="caution">
    <text evidence="1">The sequence shown here is derived from an EMBL/GenBank/DDBJ whole genome shotgun (WGS) entry which is preliminary data.</text>
</comment>
<dbReference type="Gene3D" id="3.30.530.20">
    <property type="match status" value="1"/>
</dbReference>
<evidence type="ECO:0000313" key="1">
    <source>
        <dbReference type="EMBL" id="MFC3963322.1"/>
    </source>
</evidence>